<dbReference type="AlphaFoldDB" id="A0A511ZF73"/>
<protein>
    <recommendedName>
        <fullName evidence="3">Helicase</fullName>
    </recommendedName>
</protein>
<gene>
    <name evidence="1" type="ORF">OSO01_08310</name>
</gene>
<sequence length="179" mass="20266">MTKCENHYTGSNANITIIKAGGYTKPELIQKMKENKILLNVLAEKLIASDYFEVSKECYQAKIVELAVKDFDFVNGATTSQLFSKAANLKLQLCPLELAPYIRLAYFNQGEGYDAHQLKNQAPNGSITVASEILSEDLDVPKGFYLRRIQGNLWLRGYIADEEHVWNPNDHFIFCIAEK</sequence>
<keyword evidence="2" id="KW-1185">Reference proteome</keyword>
<evidence type="ECO:0008006" key="3">
    <source>
        <dbReference type="Google" id="ProtNLM"/>
    </source>
</evidence>
<evidence type="ECO:0000313" key="2">
    <source>
        <dbReference type="Proteomes" id="UP000321558"/>
    </source>
</evidence>
<dbReference type="STRING" id="582851.GCA_900162665_04352"/>
<dbReference type="Proteomes" id="UP000321558">
    <property type="component" value="Unassembled WGS sequence"/>
</dbReference>
<organism evidence="1 2">
    <name type="scientific">Oceanobacillus sojae</name>
    <dbReference type="NCBI Taxonomy" id="582851"/>
    <lineage>
        <taxon>Bacteria</taxon>
        <taxon>Bacillati</taxon>
        <taxon>Bacillota</taxon>
        <taxon>Bacilli</taxon>
        <taxon>Bacillales</taxon>
        <taxon>Bacillaceae</taxon>
        <taxon>Oceanobacillus</taxon>
    </lineage>
</organism>
<name>A0A511ZF73_9BACI</name>
<dbReference type="EMBL" id="BJYM01000003">
    <property type="protein sequence ID" value="GEN86092.1"/>
    <property type="molecule type" value="Genomic_DNA"/>
</dbReference>
<evidence type="ECO:0000313" key="1">
    <source>
        <dbReference type="EMBL" id="GEN86092.1"/>
    </source>
</evidence>
<accession>A0A511ZF73</accession>
<reference evidence="1 2" key="1">
    <citation type="submission" date="2019-07" db="EMBL/GenBank/DDBJ databases">
        <title>Whole genome shotgun sequence of Oceanobacillus sojae NBRC 105379.</title>
        <authorList>
            <person name="Hosoyama A."/>
            <person name="Uohara A."/>
            <person name="Ohji S."/>
            <person name="Ichikawa N."/>
        </authorList>
    </citation>
    <scope>NUCLEOTIDE SEQUENCE [LARGE SCALE GENOMIC DNA]</scope>
    <source>
        <strain evidence="1 2">NBRC 105379</strain>
    </source>
</reference>
<dbReference type="RefSeq" id="WP_246145038.1">
    <property type="nucleotide sequence ID" value="NZ_BJYM01000003.1"/>
</dbReference>
<proteinExistence type="predicted"/>
<comment type="caution">
    <text evidence="1">The sequence shown here is derived from an EMBL/GenBank/DDBJ whole genome shotgun (WGS) entry which is preliminary data.</text>
</comment>